<dbReference type="Pfam" id="PF01209">
    <property type="entry name" value="Ubie_methyltran"/>
    <property type="match status" value="1"/>
</dbReference>
<dbReference type="GO" id="GO:0008168">
    <property type="term" value="F:methyltransferase activity"/>
    <property type="evidence" value="ECO:0007669"/>
    <property type="project" value="UniProtKB-KW"/>
</dbReference>
<proteinExistence type="predicted"/>
<dbReference type="PANTHER" id="PTHR43591:SF24">
    <property type="entry name" value="2-METHOXY-6-POLYPRENYL-1,4-BENZOQUINOL METHYLASE, MITOCHONDRIAL"/>
    <property type="match status" value="1"/>
</dbReference>
<evidence type="ECO:0000313" key="2">
    <source>
        <dbReference type="Proteomes" id="UP000608579"/>
    </source>
</evidence>
<keyword evidence="1" id="KW-0489">Methyltransferase</keyword>
<reference evidence="1" key="1">
    <citation type="journal article" date="2020" name="ISME J.">
        <title>Gammaproteobacteria mediating utilization of methyl-, sulfur- and petroleum organic compounds in deep ocean hydrothermal plumes.</title>
        <authorList>
            <person name="Zhou Z."/>
            <person name="Liu Y."/>
            <person name="Pan J."/>
            <person name="Cron B.R."/>
            <person name="Toner B.M."/>
            <person name="Anantharaman K."/>
            <person name="Breier J.A."/>
            <person name="Dick G.J."/>
            <person name="Li M."/>
        </authorList>
    </citation>
    <scope>NUCLEOTIDE SEQUENCE</scope>
    <source>
        <strain evidence="1">SZUA-1515</strain>
    </source>
</reference>
<protein>
    <submittedName>
        <fullName evidence="1">Methyltransferase domain-containing protein</fullName>
    </submittedName>
</protein>
<dbReference type="PANTHER" id="PTHR43591">
    <property type="entry name" value="METHYLTRANSFERASE"/>
    <property type="match status" value="1"/>
</dbReference>
<dbReference type="SUPFAM" id="SSF53335">
    <property type="entry name" value="S-adenosyl-L-methionine-dependent methyltransferases"/>
    <property type="match status" value="1"/>
</dbReference>
<dbReference type="GO" id="GO:0032259">
    <property type="term" value="P:methylation"/>
    <property type="evidence" value="ECO:0007669"/>
    <property type="project" value="UniProtKB-KW"/>
</dbReference>
<dbReference type="Gene3D" id="3.40.50.150">
    <property type="entry name" value="Vaccinia Virus protein VP39"/>
    <property type="match status" value="1"/>
</dbReference>
<gene>
    <name evidence="1" type="ORF">EYH45_03545</name>
</gene>
<accession>A0A832ZVE6</accession>
<dbReference type="InterPro" id="IPR029063">
    <property type="entry name" value="SAM-dependent_MTases_sf"/>
</dbReference>
<keyword evidence="1" id="KW-0808">Transferase</keyword>
<evidence type="ECO:0000313" key="1">
    <source>
        <dbReference type="EMBL" id="HIQ29619.1"/>
    </source>
</evidence>
<organism evidence="1 2">
    <name type="scientific">Caldiarchaeum subterraneum</name>
    <dbReference type="NCBI Taxonomy" id="311458"/>
    <lineage>
        <taxon>Archaea</taxon>
        <taxon>Nitrososphaerota</taxon>
        <taxon>Candidatus Caldarchaeales</taxon>
        <taxon>Candidatus Caldarchaeaceae</taxon>
        <taxon>Candidatus Caldarchaeum</taxon>
    </lineage>
</organism>
<sequence length="231" mass="26788">MGFGLQQDWRQVINVLQEIAEDYNQVNKLLSLGNDLKLRRDAVKDNLSNMRRVLDLGCGNGVFTKIAYEENPEMEVVMVDILPEMLHYAKQVEKPKTNAVQALFENLPFRNGVFDAVITAFALRDAADGYKTLDEVDRILHRDGRFIVCDLIKPDNTLLEKLFGFYWLAVSPLLGIVAAGRKGAKVWVIWKTYRRWPKLSSFIEIIRSKFPRYELRRKMRFGVFVAVFRRS</sequence>
<dbReference type="CDD" id="cd02440">
    <property type="entry name" value="AdoMet_MTases"/>
    <property type="match status" value="1"/>
</dbReference>
<name>A0A832ZVE6_CALS0</name>
<dbReference type="Proteomes" id="UP000608579">
    <property type="component" value="Unassembled WGS sequence"/>
</dbReference>
<comment type="caution">
    <text evidence="1">The sequence shown here is derived from an EMBL/GenBank/DDBJ whole genome shotgun (WGS) entry which is preliminary data.</text>
</comment>
<dbReference type="EMBL" id="DQVM01000068">
    <property type="protein sequence ID" value="HIQ29619.1"/>
    <property type="molecule type" value="Genomic_DNA"/>
</dbReference>
<dbReference type="AlphaFoldDB" id="A0A832ZVE6"/>